<evidence type="ECO:0000313" key="2">
    <source>
        <dbReference type="EMBL" id="MBC8611363.1"/>
    </source>
</evidence>
<dbReference type="AlphaFoldDB" id="A0A8J6PE81"/>
<keyword evidence="3" id="KW-1185">Reference proteome</keyword>
<sequence>MKQIQLGTSPLMVPQVVVGCMRMADRTTAQIEKLVRTAMEHGANYFDHADIYGGGACESLFSKGLGLTPALREKMVLQSKCGICPGVMYDFSKEHILSSVDGILKRLNTEYLDVLLLHRPDMLMEPEEVAEAFDRLEASGKVRYFGVSNQNPMQIQLLEKYLNQPLVANQLQFGIAHAGLVTEGIHVNMLDDGGISRTGSVLDFCRLHEITIQAWSPFQYGFFEGVFLGNEKFPELNRKLEELAQKYQTTSTAIAAAWIMRHPANIQIVTGTMDLTRLLSICEASDLRLTREEWYQIYLAAGNTLP</sequence>
<dbReference type="PANTHER" id="PTHR43364:SF1">
    <property type="entry name" value="OXIDOREDUCTASE YDHF"/>
    <property type="match status" value="1"/>
</dbReference>
<dbReference type="PANTHER" id="PTHR43364">
    <property type="entry name" value="NADH-SPECIFIC METHYLGLYOXAL REDUCTASE-RELATED"/>
    <property type="match status" value="1"/>
</dbReference>
<dbReference type="InterPro" id="IPR036812">
    <property type="entry name" value="NAD(P)_OxRdtase_dom_sf"/>
</dbReference>
<dbReference type="GO" id="GO:0005829">
    <property type="term" value="C:cytosol"/>
    <property type="evidence" value="ECO:0007669"/>
    <property type="project" value="TreeGrafter"/>
</dbReference>
<dbReference type="SUPFAM" id="SSF51430">
    <property type="entry name" value="NAD(P)-linked oxidoreductase"/>
    <property type="match status" value="1"/>
</dbReference>
<evidence type="ECO:0000259" key="1">
    <source>
        <dbReference type="Pfam" id="PF00248"/>
    </source>
</evidence>
<dbReference type="EMBL" id="JACRTL010000005">
    <property type="protein sequence ID" value="MBC8611363.1"/>
    <property type="molecule type" value="Genomic_DNA"/>
</dbReference>
<dbReference type="RefSeq" id="WP_093987645.1">
    <property type="nucleotide sequence ID" value="NZ_FYDD01000002.1"/>
</dbReference>
<name>A0A8J6PE81_9FIRM</name>
<dbReference type="InterPro" id="IPR023210">
    <property type="entry name" value="NADP_OxRdtase_dom"/>
</dbReference>
<organism evidence="2 3">
    <name type="scientific">Massiliimalia timonensis</name>
    <dbReference type="NCBI Taxonomy" id="1987501"/>
    <lineage>
        <taxon>Bacteria</taxon>
        <taxon>Bacillati</taxon>
        <taxon>Bacillota</taxon>
        <taxon>Clostridia</taxon>
        <taxon>Eubacteriales</taxon>
        <taxon>Oscillospiraceae</taxon>
        <taxon>Massiliimalia</taxon>
    </lineage>
</organism>
<dbReference type="GO" id="GO:0016491">
    <property type="term" value="F:oxidoreductase activity"/>
    <property type="evidence" value="ECO:0007669"/>
    <property type="project" value="InterPro"/>
</dbReference>
<dbReference type="CDD" id="cd19092">
    <property type="entry name" value="AKR_BsYcsN_EcYdhF-like"/>
    <property type="match status" value="1"/>
</dbReference>
<dbReference type="OrthoDB" id="9773828at2"/>
<proteinExistence type="predicted"/>
<dbReference type="InterPro" id="IPR020471">
    <property type="entry name" value="AKR"/>
</dbReference>
<dbReference type="PROSITE" id="PS51257">
    <property type="entry name" value="PROKAR_LIPOPROTEIN"/>
    <property type="match status" value="1"/>
</dbReference>
<dbReference type="Gene3D" id="3.20.20.100">
    <property type="entry name" value="NADP-dependent oxidoreductase domain"/>
    <property type="match status" value="1"/>
</dbReference>
<dbReference type="InterPro" id="IPR050523">
    <property type="entry name" value="AKR_Detox_Biosynth"/>
</dbReference>
<dbReference type="Proteomes" id="UP000632659">
    <property type="component" value="Unassembled WGS sequence"/>
</dbReference>
<accession>A0A8J6PE81</accession>
<gene>
    <name evidence="2" type="ORF">H8702_09640</name>
</gene>
<evidence type="ECO:0000313" key="3">
    <source>
        <dbReference type="Proteomes" id="UP000632659"/>
    </source>
</evidence>
<dbReference type="Pfam" id="PF00248">
    <property type="entry name" value="Aldo_ket_red"/>
    <property type="match status" value="1"/>
</dbReference>
<reference evidence="2" key="1">
    <citation type="submission" date="2020-08" db="EMBL/GenBank/DDBJ databases">
        <title>Genome public.</title>
        <authorList>
            <person name="Liu C."/>
            <person name="Sun Q."/>
        </authorList>
    </citation>
    <scope>NUCLEOTIDE SEQUENCE</scope>
    <source>
        <strain evidence="2">NSJ-15</strain>
    </source>
</reference>
<feature type="domain" description="NADP-dependent oxidoreductase" evidence="1">
    <location>
        <begin position="17"/>
        <end position="297"/>
    </location>
</feature>
<dbReference type="PRINTS" id="PR00069">
    <property type="entry name" value="ALDKETRDTASE"/>
</dbReference>
<comment type="caution">
    <text evidence="2">The sequence shown here is derived from an EMBL/GenBank/DDBJ whole genome shotgun (WGS) entry which is preliminary data.</text>
</comment>
<protein>
    <submittedName>
        <fullName evidence="2">Aldo/keto reductase</fullName>
    </submittedName>
</protein>